<dbReference type="InterPro" id="IPR055414">
    <property type="entry name" value="LRR_R13L4/SHOC2-like"/>
</dbReference>
<evidence type="ECO:0000259" key="5">
    <source>
        <dbReference type="Pfam" id="PF00931"/>
    </source>
</evidence>
<dbReference type="InterPro" id="IPR057135">
    <property type="entry name" value="At4g27190-like_LRR"/>
</dbReference>
<dbReference type="PANTHER" id="PTHR36766">
    <property type="entry name" value="PLANT BROAD-SPECTRUM MILDEW RESISTANCE PROTEIN RPW8"/>
    <property type="match status" value="1"/>
</dbReference>
<dbReference type="SUPFAM" id="SSF52540">
    <property type="entry name" value="P-loop containing nucleoside triphosphate hydrolases"/>
    <property type="match status" value="1"/>
</dbReference>
<keyword evidence="1" id="KW-0677">Repeat</keyword>
<dbReference type="InterPro" id="IPR032675">
    <property type="entry name" value="LRR_dom_sf"/>
</dbReference>
<keyword evidence="11" id="KW-1185">Reference proteome</keyword>
<dbReference type="EMBL" id="VEPZ02000430">
    <property type="protein sequence ID" value="KAE8725154.1"/>
    <property type="molecule type" value="Genomic_DNA"/>
</dbReference>
<evidence type="ECO:0000256" key="3">
    <source>
        <dbReference type="ARBA" id="ARBA00022821"/>
    </source>
</evidence>
<feature type="domain" description="NB-ARC" evidence="5">
    <location>
        <begin position="205"/>
        <end position="376"/>
    </location>
</feature>
<dbReference type="GO" id="GO:0006952">
    <property type="term" value="P:defense response"/>
    <property type="evidence" value="ECO:0007669"/>
    <property type="project" value="UniProtKB-KW"/>
</dbReference>
<organism evidence="10 11">
    <name type="scientific">Hibiscus syriacus</name>
    <name type="common">Rose of Sharon</name>
    <dbReference type="NCBI Taxonomy" id="106335"/>
    <lineage>
        <taxon>Eukaryota</taxon>
        <taxon>Viridiplantae</taxon>
        <taxon>Streptophyta</taxon>
        <taxon>Embryophyta</taxon>
        <taxon>Tracheophyta</taxon>
        <taxon>Spermatophyta</taxon>
        <taxon>Magnoliopsida</taxon>
        <taxon>eudicotyledons</taxon>
        <taxon>Gunneridae</taxon>
        <taxon>Pentapetalae</taxon>
        <taxon>rosids</taxon>
        <taxon>malvids</taxon>
        <taxon>Malvales</taxon>
        <taxon>Malvaceae</taxon>
        <taxon>Malvoideae</taxon>
        <taxon>Hibiscus</taxon>
    </lineage>
</organism>
<evidence type="ECO:0000256" key="4">
    <source>
        <dbReference type="ARBA" id="ARBA00022840"/>
    </source>
</evidence>
<dbReference type="InterPro" id="IPR036388">
    <property type="entry name" value="WH-like_DNA-bd_sf"/>
</dbReference>
<dbReference type="Pfam" id="PF18052">
    <property type="entry name" value="Rx_N"/>
    <property type="match status" value="1"/>
</dbReference>
<dbReference type="Pfam" id="PF00931">
    <property type="entry name" value="NB-ARC"/>
    <property type="match status" value="1"/>
</dbReference>
<dbReference type="Gene3D" id="1.20.5.4130">
    <property type="match status" value="1"/>
</dbReference>
<dbReference type="InterPro" id="IPR027417">
    <property type="entry name" value="P-loop_NTPase"/>
</dbReference>
<dbReference type="PANTHER" id="PTHR36766:SF40">
    <property type="entry name" value="DISEASE RESISTANCE PROTEIN RGA3"/>
    <property type="match status" value="1"/>
</dbReference>
<feature type="domain" description="Disease resistance N-terminal" evidence="6">
    <location>
        <begin position="43"/>
        <end position="126"/>
    </location>
</feature>
<evidence type="ECO:0000259" key="6">
    <source>
        <dbReference type="Pfam" id="PF18052"/>
    </source>
</evidence>
<dbReference type="PRINTS" id="PR00364">
    <property type="entry name" value="DISEASERSIST"/>
</dbReference>
<dbReference type="GO" id="GO:0051707">
    <property type="term" value="P:response to other organism"/>
    <property type="evidence" value="ECO:0007669"/>
    <property type="project" value="UniProtKB-ARBA"/>
</dbReference>
<dbReference type="FunFam" id="1.10.10.10:FF:000322">
    <property type="entry name" value="Probable disease resistance protein At1g63360"/>
    <property type="match status" value="1"/>
</dbReference>
<proteinExistence type="predicted"/>
<keyword evidence="4" id="KW-0067">ATP-binding</keyword>
<dbReference type="SUPFAM" id="SSF52047">
    <property type="entry name" value="RNI-like"/>
    <property type="match status" value="1"/>
</dbReference>
<name>A0A6A3C8T0_HIBSY</name>
<dbReference type="SUPFAM" id="SSF52058">
    <property type="entry name" value="L domain-like"/>
    <property type="match status" value="1"/>
</dbReference>
<gene>
    <name evidence="10" type="ORF">F3Y22_tig00009009pilonHSYRG00148</name>
</gene>
<evidence type="ECO:0000256" key="2">
    <source>
        <dbReference type="ARBA" id="ARBA00022741"/>
    </source>
</evidence>
<feature type="domain" description="Disease resistance protein At4g27190-like leucine-rich repeats" evidence="7">
    <location>
        <begin position="974"/>
        <end position="1102"/>
    </location>
</feature>
<dbReference type="Gene3D" id="1.10.10.10">
    <property type="entry name" value="Winged helix-like DNA-binding domain superfamily/Winged helix DNA-binding domain"/>
    <property type="match status" value="1"/>
</dbReference>
<feature type="domain" description="Disease resistance protein winged helix" evidence="8">
    <location>
        <begin position="461"/>
        <end position="532"/>
    </location>
</feature>
<evidence type="ECO:0008006" key="12">
    <source>
        <dbReference type="Google" id="ProtNLM"/>
    </source>
</evidence>
<keyword evidence="2" id="KW-0547">Nucleotide-binding</keyword>
<evidence type="ECO:0000259" key="8">
    <source>
        <dbReference type="Pfam" id="PF23559"/>
    </source>
</evidence>
<dbReference type="InterPro" id="IPR002182">
    <property type="entry name" value="NB-ARC"/>
</dbReference>
<dbReference type="FunFam" id="3.40.50.300:FF:001091">
    <property type="entry name" value="Probable disease resistance protein At1g61300"/>
    <property type="match status" value="1"/>
</dbReference>
<evidence type="ECO:0000259" key="7">
    <source>
        <dbReference type="Pfam" id="PF23247"/>
    </source>
</evidence>
<evidence type="ECO:0000313" key="10">
    <source>
        <dbReference type="EMBL" id="KAE8725154.1"/>
    </source>
</evidence>
<dbReference type="InterPro" id="IPR041118">
    <property type="entry name" value="Rx_N"/>
</dbReference>
<accession>A0A6A3C8T0</accession>
<dbReference type="Gene3D" id="3.40.50.300">
    <property type="entry name" value="P-loop containing nucleotide triphosphate hydrolases"/>
    <property type="match status" value="1"/>
</dbReference>
<reference evidence="10" key="1">
    <citation type="submission" date="2019-09" db="EMBL/GenBank/DDBJ databases">
        <title>Draft genome information of white flower Hibiscus syriacus.</title>
        <authorList>
            <person name="Kim Y.-M."/>
        </authorList>
    </citation>
    <scope>NUCLEOTIDE SEQUENCE [LARGE SCALE GENOMIC DNA]</scope>
    <source>
        <strain evidence="10">YM2019G1</strain>
    </source>
</reference>
<evidence type="ECO:0000256" key="1">
    <source>
        <dbReference type="ARBA" id="ARBA00022737"/>
    </source>
</evidence>
<evidence type="ECO:0000313" key="11">
    <source>
        <dbReference type="Proteomes" id="UP000436088"/>
    </source>
</evidence>
<dbReference type="Pfam" id="PF23559">
    <property type="entry name" value="WHD_DRP"/>
    <property type="match status" value="1"/>
</dbReference>
<dbReference type="Gene3D" id="3.80.10.10">
    <property type="entry name" value="Ribonuclease Inhibitor"/>
    <property type="match status" value="3"/>
</dbReference>
<keyword evidence="3" id="KW-0611">Plant defense</keyword>
<dbReference type="GO" id="GO:0043531">
    <property type="term" value="F:ADP binding"/>
    <property type="evidence" value="ECO:0007669"/>
    <property type="project" value="InterPro"/>
</dbReference>
<dbReference type="Pfam" id="PF23598">
    <property type="entry name" value="LRR_14"/>
    <property type="match status" value="1"/>
</dbReference>
<dbReference type="Proteomes" id="UP000436088">
    <property type="component" value="Unassembled WGS sequence"/>
</dbReference>
<dbReference type="Pfam" id="PF23247">
    <property type="entry name" value="LRR_RPS2"/>
    <property type="match status" value="1"/>
</dbReference>
<feature type="domain" description="Disease resistance R13L4/SHOC-2-like LRR" evidence="9">
    <location>
        <begin position="596"/>
        <end position="888"/>
    </location>
</feature>
<dbReference type="AlphaFoldDB" id="A0A6A3C8T0"/>
<evidence type="ECO:0000259" key="9">
    <source>
        <dbReference type="Pfam" id="PF23598"/>
    </source>
</evidence>
<sequence length="1252" mass="143301">MYYIYLWTPALHLFKSLPNTLPLVSVRSSNFIFFNAESIIYDIITKLSSPLVQQLGLWWNFKDDLEDLESIVSAIKTVLLDAEERSTSNIPVKHFLEKLKDALYDADDLLDDIHTEALRKDLLSGNKLTKEVRVFFSSSNQVTYGLKMGSKIKAIKASLSTIQNQTKLLKLVPREYPMETPFMAKRRQQTHSFVPKDKIIGRDDDKAALLKLLLEFDSEENVHITPIVGFGGLGKTALAQLIYNDEMVKNQFKLRMWVCVSDVFDVKTIVANIIKSVTNHAPDQNLEMDQLQKQLRGEINRRKYLLVLDDIWNEDRERWVSLKNLLIGGDKGSRIIITTRSHKVAKLTSKCQPHVLKGLSEDDSWSLFKDIAFEQRSADLTNSGFVEIGKQISEMCRGVPLVIKTIAGTLSFIETQNEWLSFKDNELARISQKDDEILSTLKLSYDHLPSHLKNCFAYCRLYPKDHKIVVKTLVQFWIAQGFVNQSTSSQPLEDIGFGYFKGLVERNIFQEVEEDEFRGMVCKMHDFMHDLAESVAGREGSLLNSNSSTSELDENCRHLSVDFSLIPLQKGKKLRTLLKFSNKKVVNMSDASWNWIVSDCRCLRVLELYDLNLFSVPGFIKKLKHLRYLDLSWNPHLFFIPKSICKMQNLQVLKVEFCYMLERLPKKIEKLVNLTHLSCAGCWGLTHMPSGIGKLTLLQTLSMFVVDKDGAHGAAAADLSELGGLNSLRGELIIKNLGFVTNAGDKFKAAKLKEKQHLQSLVLEWRGVISDDGKEDHDDEEKSLKDLEPHPNLKKLHLRGWRGNAKFPSWFSLLTNLVDIRIKGPSKFKHIPSFARLPHLQRLKISRLTELEYMEDNGPSGGQADSESFFPSLKLLHLKECPNMKSWWRNSPIDDDKDDDKDRTSSTMAFPCLSSLCIKNCPLSSMPLYPTVDDELILVNTSSRPLKCTIRMSSTVTTPSSSNFFVPFSKLKSFEAENIEELDHDMLEECLENMTSLKRWGIGSCSWLKSLSGLLQQMNGLTSLKIKDCKELDIEGMQWEPLKNLSGLEIDNIPQLVSLPLWLQHLDQLKTLEIQNCNGLRSLFPGFQHLTSLEKLRIIDCKELEFSADGIQKFEDYTSLRHICLESIPKCQHLPEWLQYVTNLKELHLKFLPGLTSFPDDLRCLTSLEQLHMIHISKLPNSLQITHIPRIWVDCVQHELNGRHTFFKRLIHSSAEDIKISERGVIRARPSSRPCLMYRGRRAKGAYMHFHD</sequence>
<comment type="caution">
    <text evidence="10">The sequence shown here is derived from an EMBL/GenBank/DDBJ whole genome shotgun (WGS) entry which is preliminary data.</text>
</comment>
<protein>
    <recommendedName>
        <fullName evidence="12">Disease resistance protein RGA3</fullName>
    </recommendedName>
</protein>
<dbReference type="GO" id="GO:0005524">
    <property type="term" value="F:ATP binding"/>
    <property type="evidence" value="ECO:0007669"/>
    <property type="project" value="UniProtKB-KW"/>
</dbReference>
<dbReference type="InterPro" id="IPR058922">
    <property type="entry name" value="WHD_DRP"/>
</dbReference>